<dbReference type="InterPro" id="IPR036390">
    <property type="entry name" value="WH_DNA-bd_sf"/>
</dbReference>
<evidence type="ECO:0000313" key="1">
    <source>
        <dbReference type="EMBL" id="AAC44106.1"/>
    </source>
</evidence>
<reference evidence="1" key="1">
    <citation type="journal article" date="1996" name="Plasmid">
        <title>Complete nucleotide sequence of the Sulfolobus islandicus multicopy plasmid pRN1.</title>
        <authorList>
            <person name="Keeling P.J."/>
            <person name="Klenk H.P."/>
            <person name="Singh R.K."/>
            <person name="Feeley O."/>
            <person name="Schleper C."/>
            <person name="Zillig W."/>
            <person name="Doolittle W.F."/>
            <person name="Sensen C.W."/>
        </authorList>
    </citation>
    <scope>NUCLEOTIDE SEQUENCE</scope>
    <source>
        <strain evidence="1">REN1H1</strain>
        <plasmid evidence="1">pRN1</plasmid>
    </source>
</reference>
<dbReference type="EMBL" id="U36383">
    <property type="protein sequence ID" value="AAC44106.1"/>
    <property type="molecule type" value="Genomic_DNA"/>
</dbReference>
<geneLocation type="plasmid" evidence="1">
    <name>pRN1</name>
</geneLocation>
<proteinExistence type="predicted"/>
<dbReference type="InterPro" id="IPR036388">
    <property type="entry name" value="WH-like_DNA-bd_sf"/>
</dbReference>
<dbReference type="InterPro" id="IPR008848">
    <property type="entry name" value="Plasmid_regulator_arc"/>
</dbReference>
<protein>
    <recommendedName>
        <fullName evidence="2">Plasmid regulator</fullName>
    </recommendedName>
</protein>
<dbReference type="Pfam" id="PF05584">
    <property type="entry name" value="Sulfolobus_pRN"/>
    <property type="match status" value="1"/>
</dbReference>
<organism evidence="1">
    <name type="scientific">Saccharolobus islandicus</name>
    <name type="common">Sulfolobus islandicus</name>
    <dbReference type="NCBI Taxonomy" id="43080"/>
    <lineage>
        <taxon>Archaea</taxon>
        <taxon>Thermoproteota</taxon>
        <taxon>Thermoprotei</taxon>
        <taxon>Sulfolobales</taxon>
        <taxon>Sulfolobaceae</taxon>
        <taxon>Saccharolobus</taxon>
    </lineage>
</organism>
<dbReference type="Gene3D" id="1.10.10.10">
    <property type="entry name" value="Winged helix-like DNA-binding domain superfamily/Winged helix DNA-binding domain"/>
    <property type="match status" value="1"/>
</dbReference>
<keyword evidence="1" id="KW-0614">Plasmid</keyword>
<name>Q54319_SACIS</name>
<accession>Q54319</accession>
<evidence type="ECO:0008006" key="2">
    <source>
        <dbReference type="Google" id="ProtNLM"/>
    </source>
</evidence>
<dbReference type="AlphaFoldDB" id="Q54319"/>
<dbReference type="SUPFAM" id="SSF46785">
    <property type="entry name" value="Winged helix' DNA-binding domain"/>
    <property type="match status" value="1"/>
</dbReference>
<sequence length="80" mass="9570">MGSHMSDLKEKLTLTQLILIRLSKSCQTLEELERYTGANRNVLLVTLTRLHKKGIIYRKWRRFGGRKYREYCLKSRDELL</sequence>